<proteinExistence type="predicted"/>
<dbReference type="EMBL" id="MSZX01000014">
    <property type="protein sequence ID" value="OPA73682.1"/>
    <property type="molecule type" value="Genomic_DNA"/>
</dbReference>
<gene>
    <name evidence="1" type="ORF">BVG16_26645</name>
</gene>
<comment type="caution">
    <text evidence="1">The sequence shown here is derived from an EMBL/GenBank/DDBJ whole genome shotgun (WGS) entry which is preliminary data.</text>
</comment>
<accession>A0A1T2X1E8</accession>
<dbReference type="AlphaFoldDB" id="A0A1T2X1E8"/>
<dbReference type="Proteomes" id="UP000190188">
    <property type="component" value="Unassembled WGS sequence"/>
</dbReference>
<protein>
    <submittedName>
        <fullName evidence="1">Uncharacterized protein</fullName>
    </submittedName>
</protein>
<name>A0A1T2X1E8_9BACL</name>
<organism evidence="1 2">
    <name type="scientific">Paenibacillus selenitireducens</name>
    <dbReference type="NCBI Taxonomy" id="1324314"/>
    <lineage>
        <taxon>Bacteria</taxon>
        <taxon>Bacillati</taxon>
        <taxon>Bacillota</taxon>
        <taxon>Bacilli</taxon>
        <taxon>Bacillales</taxon>
        <taxon>Paenibacillaceae</taxon>
        <taxon>Paenibacillus</taxon>
    </lineage>
</organism>
<keyword evidence="2" id="KW-1185">Reference proteome</keyword>
<evidence type="ECO:0000313" key="1">
    <source>
        <dbReference type="EMBL" id="OPA73682.1"/>
    </source>
</evidence>
<evidence type="ECO:0000313" key="2">
    <source>
        <dbReference type="Proteomes" id="UP000190188"/>
    </source>
</evidence>
<sequence length="91" mass="10804">MKWVKIRDIYPDRWVLVEALAAHSNNHIRTIEEMSVVSEYDNPKHAWASYKKLHLSEPTRELYVFYTGNEFIEVIEQPFTGIRGLQRKSIL</sequence>
<reference evidence="1 2" key="1">
    <citation type="submission" date="2017-01" db="EMBL/GenBank/DDBJ databases">
        <title>Genome analysis of Paenibacillus selenitrireducens ES3-24.</title>
        <authorList>
            <person name="Xu D."/>
            <person name="Yao R."/>
            <person name="Zheng S."/>
        </authorList>
    </citation>
    <scope>NUCLEOTIDE SEQUENCE [LARGE SCALE GENOMIC DNA]</scope>
    <source>
        <strain evidence="1 2">ES3-24</strain>
    </source>
</reference>
<dbReference type="STRING" id="1324314.BVG16_26645"/>